<feature type="transmembrane region" description="Helical" evidence="1">
    <location>
        <begin position="77"/>
        <end position="102"/>
    </location>
</feature>
<accession>A0A917B784</accession>
<evidence type="ECO:0000313" key="2">
    <source>
        <dbReference type="EMBL" id="GGF28929.1"/>
    </source>
</evidence>
<dbReference type="RefSeq" id="WP_188678346.1">
    <property type="nucleotide sequence ID" value="NZ_BMGP01000004.1"/>
</dbReference>
<name>A0A917B784_9MICO</name>
<keyword evidence="3" id="KW-1185">Reference proteome</keyword>
<keyword evidence="1" id="KW-1133">Transmembrane helix</keyword>
<protein>
    <submittedName>
        <fullName evidence="2">Uncharacterized protein</fullName>
    </submittedName>
</protein>
<organism evidence="2 3">
    <name type="scientific">Subtercola lobariae</name>
    <dbReference type="NCBI Taxonomy" id="1588641"/>
    <lineage>
        <taxon>Bacteria</taxon>
        <taxon>Bacillati</taxon>
        <taxon>Actinomycetota</taxon>
        <taxon>Actinomycetes</taxon>
        <taxon>Micrococcales</taxon>
        <taxon>Microbacteriaceae</taxon>
        <taxon>Subtercola</taxon>
    </lineage>
</organism>
<evidence type="ECO:0000313" key="3">
    <source>
        <dbReference type="Proteomes" id="UP000598775"/>
    </source>
</evidence>
<gene>
    <name evidence="2" type="ORF">GCM10011399_22560</name>
</gene>
<keyword evidence="1" id="KW-0472">Membrane</keyword>
<proteinExistence type="predicted"/>
<evidence type="ECO:0000256" key="1">
    <source>
        <dbReference type="SAM" id="Phobius"/>
    </source>
</evidence>
<reference evidence="2 3" key="1">
    <citation type="journal article" date="2014" name="Int. J. Syst. Evol. Microbiol.">
        <title>Complete genome sequence of Corynebacterium casei LMG S-19264T (=DSM 44701T), isolated from a smear-ripened cheese.</title>
        <authorList>
            <consortium name="US DOE Joint Genome Institute (JGI-PGF)"/>
            <person name="Walter F."/>
            <person name="Albersmeier A."/>
            <person name="Kalinowski J."/>
            <person name="Ruckert C."/>
        </authorList>
    </citation>
    <scope>NUCLEOTIDE SEQUENCE [LARGE SCALE GENOMIC DNA]</scope>
    <source>
        <strain evidence="2 3">CGMCC 1.12976</strain>
    </source>
</reference>
<comment type="caution">
    <text evidence="2">The sequence shown here is derived from an EMBL/GenBank/DDBJ whole genome shotgun (WGS) entry which is preliminary data.</text>
</comment>
<sequence length="103" mass="10849">MPSSSVPDFASNDDLFDEQAAKFDVSPHDETNGAGVTEGWADAQGNPAHHHVDFIEDEQVALGLSGNGNIPDDQKKAFPFVTVIAIGLFVLAVAAIAVFVVAR</sequence>
<keyword evidence="1" id="KW-0812">Transmembrane</keyword>
<dbReference type="AlphaFoldDB" id="A0A917B784"/>
<dbReference type="Proteomes" id="UP000598775">
    <property type="component" value="Unassembled WGS sequence"/>
</dbReference>
<dbReference type="EMBL" id="BMGP01000004">
    <property type="protein sequence ID" value="GGF28929.1"/>
    <property type="molecule type" value="Genomic_DNA"/>
</dbReference>